<keyword evidence="2" id="KW-1185">Reference proteome</keyword>
<proteinExistence type="predicted"/>
<comment type="caution">
    <text evidence="1">The sequence shown here is derived from an EMBL/GenBank/DDBJ whole genome shotgun (WGS) entry which is preliminary data.</text>
</comment>
<dbReference type="RefSeq" id="WP_185830716.1">
    <property type="nucleotide sequence ID" value="NZ_BORI01000001.1"/>
</dbReference>
<organism evidence="1 2">
    <name type="scientific">Siminovitchia terrae</name>
    <name type="common">Bacillus terrae</name>
    <dbReference type="NCBI Taxonomy" id="1914933"/>
    <lineage>
        <taxon>Bacteria</taxon>
        <taxon>Bacillati</taxon>
        <taxon>Bacillota</taxon>
        <taxon>Bacilli</taxon>
        <taxon>Bacillales</taxon>
        <taxon>Bacillaceae</taxon>
        <taxon>Siminovitchia</taxon>
    </lineage>
</organism>
<accession>A0ABQ4KSQ1</accession>
<dbReference type="EMBL" id="BORJ01000002">
    <property type="protein sequence ID" value="GIN95056.1"/>
    <property type="molecule type" value="Genomic_DNA"/>
</dbReference>
<sequence>MNACWYSIKWGFNPRLNKVKASGGCHRFYRAELDKIWAQIRQGVFDWDKLT</sequence>
<evidence type="ECO:0000313" key="2">
    <source>
        <dbReference type="Proteomes" id="UP000680670"/>
    </source>
</evidence>
<name>A0ABQ4KSQ1_SIMTE</name>
<dbReference type="Proteomes" id="UP000680670">
    <property type="component" value="Unassembled WGS sequence"/>
</dbReference>
<evidence type="ECO:0000313" key="1">
    <source>
        <dbReference type="EMBL" id="GIN95056.1"/>
    </source>
</evidence>
<reference evidence="1 2" key="1">
    <citation type="submission" date="2021-03" db="EMBL/GenBank/DDBJ databases">
        <title>Antimicrobial resistance genes in bacteria isolated from Japanese honey, and their potential for conferring macrolide and lincosamide resistance in the American foulbrood pathogen Paenibacillus larvae.</title>
        <authorList>
            <person name="Okamoto M."/>
            <person name="Kumagai M."/>
            <person name="Kanamori H."/>
            <person name="Takamatsu D."/>
        </authorList>
    </citation>
    <scope>NUCLEOTIDE SEQUENCE [LARGE SCALE GENOMIC DNA]</scope>
    <source>
        <strain evidence="1 2">J6TS1</strain>
    </source>
</reference>
<gene>
    <name evidence="1" type="ORF">J6TS1_09260</name>
</gene>
<protein>
    <submittedName>
        <fullName evidence="1">Uncharacterized protein</fullName>
    </submittedName>
</protein>